<dbReference type="PANTHER" id="PTHR44167:SF24">
    <property type="entry name" value="SERINE_THREONINE-PROTEIN KINASE CHK2"/>
    <property type="match status" value="1"/>
</dbReference>
<dbReference type="SMART" id="SM00220">
    <property type="entry name" value="S_TKc"/>
    <property type="match status" value="1"/>
</dbReference>
<dbReference type="Pfam" id="PF00069">
    <property type="entry name" value="Pkinase"/>
    <property type="match status" value="1"/>
</dbReference>
<dbReference type="SUPFAM" id="SSF158745">
    <property type="entry name" value="LanC-like"/>
    <property type="match status" value="1"/>
</dbReference>
<dbReference type="PANTHER" id="PTHR44167">
    <property type="entry name" value="OVARIAN-SPECIFIC SERINE/THREONINE-PROTEIN KINASE LOK-RELATED"/>
    <property type="match status" value="1"/>
</dbReference>
<dbReference type="SUPFAM" id="SSF56112">
    <property type="entry name" value="Protein kinase-like (PK-like)"/>
    <property type="match status" value="1"/>
</dbReference>
<dbReference type="InterPro" id="IPR000719">
    <property type="entry name" value="Prot_kinase_dom"/>
</dbReference>
<dbReference type="CDD" id="cd04791">
    <property type="entry name" value="LanC_SerThrkinase"/>
    <property type="match status" value="1"/>
</dbReference>
<keyword evidence="2" id="KW-0808">Transferase</keyword>
<dbReference type="InterPro" id="IPR012341">
    <property type="entry name" value="6hp_glycosidase-like_sf"/>
</dbReference>
<dbReference type="GO" id="GO:0016301">
    <property type="term" value="F:kinase activity"/>
    <property type="evidence" value="ECO:0007669"/>
    <property type="project" value="UniProtKB-KW"/>
</dbReference>
<dbReference type="InterPro" id="IPR053524">
    <property type="entry name" value="Aerial_hyphae_peptide-synth"/>
</dbReference>
<evidence type="ECO:0000259" key="1">
    <source>
        <dbReference type="PROSITE" id="PS50011"/>
    </source>
</evidence>
<evidence type="ECO:0000313" key="2">
    <source>
        <dbReference type="EMBL" id="QYN53618.1"/>
    </source>
</evidence>
<dbReference type="InterPro" id="IPR007822">
    <property type="entry name" value="LANC-like"/>
</dbReference>
<accession>A0ABX8W7Z7</accession>
<dbReference type="Pfam" id="PF05147">
    <property type="entry name" value="LANC_like"/>
    <property type="match status" value="1"/>
</dbReference>
<dbReference type="Gene3D" id="1.50.10.10">
    <property type="match status" value="1"/>
</dbReference>
<evidence type="ECO:0000313" key="3">
    <source>
        <dbReference type="Proteomes" id="UP000826550"/>
    </source>
</evidence>
<dbReference type="Proteomes" id="UP000826550">
    <property type="component" value="Chromosome"/>
</dbReference>
<dbReference type="InterPro" id="IPR058053">
    <property type="entry name" value="RamC_C"/>
</dbReference>
<dbReference type="InterPro" id="IPR057929">
    <property type="entry name" value="RamC_N"/>
</dbReference>
<dbReference type="PROSITE" id="PS50011">
    <property type="entry name" value="PROTEIN_KINASE_DOM"/>
    <property type="match status" value="1"/>
</dbReference>
<keyword evidence="2" id="KW-0418">Kinase</keyword>
<feature type="domain" description="Protein kinase" evidence="1">
    <location>
        <begin position="229"/>
        <end position="503"/>
    </location>
</feature>
<dbReference type="EMBL" id="CP048268">
    <property type="protein sequence ID" value="QYN53618.1"/>
    <property type="molecule type" value="Genomic_DNA"/>
</dbReference>
<organism evidence="2 3">
    <name type="scientific">Lactobacillus panisapium</name>
    <dbReference type="NCBI Taxonomy" id="2012495"/>
    <lineage>
        <taxon>Bacteria</taxon>
        <taxon>Bacillati</taxon>
        <taxon>Bacillota</taxon>
        <taxon>Bacilli</taxon>
        <taxon>Lactobacillales</taxon>
        <taxon>Lactobacillaceae</taxon>
        <taxon>Lactobacillus</taxon>
    </lineage>
</organism>
<dbReference type="Pfam" id="PF25816">
    <property type="entry name" value="RamC_N"/>
    <property type="match status" value="1"/>
</dbReference>
<keyword evidence="3" id="KW-1185">Reference proteome</keyword>
<reference evidence="2 3" key="1">
    <citation type="submission" date="2020-01" db="EMBL/GenBank/DDBJ databases">
        <title>Vast differences in strain-level diversity in the gut microbiota of two closely related honey bee species.</title>
        <authorList>
            <person name="Ellegaard K.M."/>
            <person name="Suenami S."/>
            <person name="Miyazaki R."/>
            <person name="Engel P."/>
        </authorList>
    </citation>
    <scope>NUCLEOTIDE SEQUENCE [LARGE SCALE GENOMIC DNA]</scope>
    <source>
        <strain evidence="2 3">ESL0416</strain>
    </source>
</reference>
<dbReference type="Gene3D" id="1.10.510.10">
    <property type="entry name" value="Transferase(Phosphotransferase) domain 1"/>
    <property type="match status" value="1"/>
</dbReference>
<sequence length="876" mass="98803">MLDDRYLDYSVNNKELFYSEPNRIDKPEDRLSIASFSSDDWIYTIDADWIYMLNKNEQNSPDQGWKIHITAVPMEAQEELYAVSKYLINNNISFKFIPTIDKLIDRNSKNANRASSGKFITVYPHDTKIFIKLLDDLHELTKFYNNGPYILNDKQWKNGNVFFRYGGFKEMTMIKDGKKVDAIKDPSGKLIPDKRVPYYYLPEFVKEPMKIQENNKAVPISEYKELKKYKIVNAISFSDAGGVYKASINNRTCILKEGRPEAGLDSKETDGFYRVLHEYRVLDSLKDNPFVVNVNNYFTAWKHNYLEENFIKGMNLDDFIAIKFPFNIAKTSKKELQKYITNIKFIISELLKAIKSIHAEGVAIGDLQPSNVIFSEKEQKITLIDFEAAQNPNTKYEPGIMTLGFVSNNADTYGEADWYAVGKIALYLLMPIETANSSLSPKIEEIYYERIKTIFGDEIVEFLENIKLEISKYTNVDGSPLFIKEFLKIPNEKLSKKTAQAFVNHLRQGIVNNLDFQSKGLIKGDIKQYRDNVSRYAISYGAFGGIMTLIRSGGIPDEIVNDFDNWLSENCAIISSMDFSKENSYGLFDGLAGICSVLYDLGEKEKATSLLKKISLSNVQGVSIYSGVSGIGMAFLAGYLLTQDNQLLKKCYEAADIVEKDFLNRTSKPVKNVNAGLLNGLAGEALFLYKVGQKTGQTKYKSIGIEIIDYVIKYQLKYDEEGSLYIIDTSRKVNRAIPYLNDGAAGVAVVMISIYQDKKSFLNNKRKKILQDLISTTFCISTVEAGLLEGYAGFLVLGTLVNNIFSSSDLMNYILDGLNMYLFSNGTSEVYIPGATGLKCSMDVSTGASGIILALLGVIKKQSYAFLPLPVDANIF</sequence>
<dbReference type="NCBIfam" id="NF038151">
    <property type="entry name" value="lanthi_synth_III"/>
    <property type="match status" value="1"/>
</dbReference>
<dbReference type="RefSeq" id="WP_220220272.1">
    <property type="nucleotide sequence ID" value="NZ_CP048268.1"/>
</dbReference>
<gene>
    <name evidence="2" type="ORF">GYM71_09390</name>
</gene>
<name>A0ABX8W7Z7_9LACO</name>
<dbReference type="InterPro" id="IPR011009">
    <property type="entry name" value="Kinase-like_dom_sf"/>
</dbReference>
<protein>
    <submittedName>
        <fullName evidence="2">Protein kinase/lanthionine synthetase C family protein</fullName>
    </submittedName>
</protein>
<dbReference type="SMART" id="SM01260">
    <property type="entry name" value="LANC_like"/>
    <property type="match status" value="1"/>
</dbReference>
<proteinExistence type="predicted"/>